<sequence>MQCKYNTIQIQHNVTIAIYETFHADWCWKYNQSKDPRDKQMVELLRMDLRAPPYVYSLIPVSNDSFGHWICPSCHCQPLSPVFDTNVSIVCFLLVFATLLFCQSSLLCIRYCSQHKIKHAPAKESGRLVLDLFNNYLQAWLIENKNTPLTVEEWIRLLSVSNLYNVHVLRPWKSKDMRSNRPEFDFLRAVPCIRALLKDQFQNALRISTALYLSNNNSNSNVPSSAPTLVYFGCDHYVLSQDTKRQRIDWLCNLVISPMQLKMPNIALLVMSKFIDFANPWLLFEEGTEQWDAEFEDMASAAQESDVTKMGLERALAIVSTKDAQLLAQLVSEYLNEELEPLFLDVVLSPMQMKVRVDDSLVANDFNFRKICKIAINPYYLCITFVDREVFPSEATPEVPPDESSGWPRYLNYNVMERYRVFMNQHGFKMASTQQFELLIPVCSDSLSSDKPASYQQRLYAIAKQMTSFQFYELVEKINQIRDEMISDASENLENEFNRLSLKGDHRHKDHSHPSNSKQQQQRKGDGNLRSHKNESPIHANRTDDKNKNKNNKSAENKESIRDPVKQKQSHSCTTTQTNKEILQRQDKPIPPSKLQPDQQHKTEERVMKGTNSPVVSSQMSKKINEDAQTNKKKKRKRKKNAKEKQEPTKIQQEQEKEERKDQIDIDTSKTTQSNVKIINNIIDASNQLDEEKIPYFTDKSISHTSYEICGVKLYSKICSDIIRKELSEITPKWMEYLATLSQKLIHYAIKRPTIKYLKSKNGKEVEQLKVTITSFLSEPEQYHTYHSIRDNITKLLLRLNRHLEKYQLSEVLKQYDSTSILAHMGTKIAHFLEKNQSKLKQLKEKAKPNKTRPITFADENEAKKAYRLDLLFSFNGIDRQNQIDNDLVNVLNQLFVYFKMIEIHETILKEVEPWLSPELVEGSSLSSY</sequence>
<feature type="region of interest" description="Disordered" evidence="1">
    <location>
        <begin position="504"/>
        <end position="667"/>
    </location>
</feature>
<feature type="compositionally biased region" description="Basic and acidic residues" evidence="1">
    <location>
        <begin position="599"/>
        <end position="608"/>
    </location>
</feature>
<evidence type="ECO:0000256" key="1">
    <source>
        <dbReference type="SAM" id="MobiDB-lite"/>
    </source>
</evidence>
<organism evidence="2 3">
    <name type="scientific">Reticulomyxa filosa</name>
    <dbReference type="NCBI Taxonomy" id="46433"/>
    <lineage>
        <taxon>Eukaryota</taxon>
        <taxon>Sar</taxon>
        <taxon>Rhizaria</taxon>
        <taxon>Retaria</taxon>
        <taxon>Foraminifera</taxon>
        <taxon>Monothalamids</taxon>
        <taxon>Reticulomyxidae</taxon>
        <taxon>Reticulomyxa</taxon>
    </lineage>
</organism>
<accession>X6MP72</accession>
<gene>
    <name evidence="2" type="ORF">RFI_21702</name>
</gene>
<dbReference type="EMBL" id="ASPP01018898">
    <property type="protein sequence ID" value="ETO15664.1"/>
    <property type="molecule type" value="Genomic_DNA"/>
</dbReference>
<proteinExistence type="predicted"/>
<keyword evidence="3" id="KW-1185">Reference proteome</keyword>
<name>X6MP72_RETFI</name>
<dbReference type="Proteomes" id="UP000023152">
    <property type="component" value="Unassembled WGS sequence"/>
</dbReference>
<protein>
    <submittedName>
        <fullName evidence="2">Uncharacterized protein</fullName>
    </submittedName>
</protein>
<comment type="caution">
    <text evidence="2">The sequence shown here is derived from an EMBL/GenBank/DDBJ whole genome shotgun (WGS) entry which is preliminary data.</text>
</comment>
<feature type="compositionally biased region" description="Basic residues" evidence="1">
    <location>
        <begin position="631"/>
        <end position="642"/>
    </location>
</feature>
<feature type="compositionally biased region" description="Polar residues" evidence="1">
    <location>
        <begin position="610"/>
        <end position="622"/>
    </location>
</feature>
<feature type="compositionally biased region" description="Basic and acidic residues" evidence="1">
    <location>
        <begin position="643"/>
        <end position="667"/>
    </location>
</feature>
<dbReference type="AlphaFoldDB" id="X6MP72"/>
<feature type="compositionally biased region" description="Polar residues" evidence="1">
    <location>
        <begin position="570"/>
        <end position="581"/>
    </location>
</feature>
<reference evidence="2 3" key="1">
    <citation type="journal article" date="2013" name="Curr. Biol.">
        <title>The Genome of the Foraminiferan Reticulomyxa filosa.</title>
        <authorList>
            <person name="Glockner G."/>
            <person name="Hulsmann N."/>
            <person name="Schleicher M."/>
            <person name="Noegel A.A."/>
            <person name="Eichinger L."/>
            <person name="Gallinger C."/>
            <person name="Pawlowski J."/>
            <person name="Sierra R."/>
            <person name="Euteneuer U."/>
            <person name="Pillet L."/>
            <person name="Moustafa A."/>
            <person name="Platzer M."/>
            <person name="Groth M."/>
            <person name="Szafranski K."/>
            <person name="Schliwa M."/>
        </authorList>
    </citation>
    <scope>NUCLEOTIDE SEQUENCE [LARGE SCALE GENOMIC DNA]</scope>
</reference>
<feature type="compositionally biased region" description="Basic and acidic residues" evidence="1">
    <location>
        <begin position="523"/>
        <end position="566"/>
    </location>
</feature>
<evidence type="ECO:0000313" key="3">
    <source>
        <dbReference type="Proteomes" id="UP000023152"/>
    </source>
</evidence>
<evidence type="ECO:0000313" key="2">
    <source>
        <dbReference type="EMBL" id="ETO15664.1"/>
    </source>
</evidence>